<evidence type="ECO:0000313" key="2">
    <source>
        <dbReference type="Proteomes" id="UP000051643"/>
    </source>
</evidence>
<name>A0A0Q9Z5A7_9FLAO</name>
<organism evidence="1 2">
    <name type="scientific">Salegentibacter mishustinae</name>
    <dbReference type="NCBI Taxonomy" id="270918"/>
    <lineage>
        <taxon>Bacteria</taxon>
        <taxon>Pseudomonadati</taxon>
        <taxon>Bacteroidota</taxon>
        <taxon>Flavobacteriia</taxon>
        <taxon>Flavobacteriales</taxon>
        <taxon>Flavobacteriaceae</taxon>
        <taxon>Salegentibacter</taxon>
    </lineage>
</organism>
<proteinExistence type="predicted"/>
<evidence type="ECO:0000313" key="1">
    <source>
        <dbReference type="EMBL" id="KRG28000.1"/>
    </source>
</evidence>
<comment type="caution">
    <text evidence="1">The sequence shown here is derived from an EMBL/GenBank/DDBJ whole genome shotgun (WGS) entry which is preliminary data.</text>
</comment>
<dbReference type="Proteomes" id="UP000051643">
    <property type="component" value="Unassembled WGS sequence"/>
</dbReference>
<accession>A0A0Q9Z5A7</accession>
<keyword evidence="2" id="KW-1185">Reference proteome</keyword>
<dbReference type="RefSeq" id="WP_057482673.1">
    <property type="nucleotide sequence ID" value="NZ_BMWR01000004.1"/>
</dbReference>
<reference evidence="1" key="1">
    <citation type="submission" date="2015-10" db="EMBL/GenBank/DDBJ databases">
        <title>Draft genome sequence of Salegentibacter mishustinae KCTC 12263.</title>
        <authorList>
            <person name="Lin W."/>
            <person name="Zheng Q."/>
        </authorList>
    </citation>
    <scope>NUCLEOTIDE SEQUENCE [LARGE SCALE GENOMIC DNA]</scope>
    <source>
        <strain evidence="1">KCTC 12263</strain>
    </source>
</reference>
<dbReference type="AlphaFoldDB" id="A0A0Q9Z5A7"/>
<protein>
    <submittedName>
        <fullName evidence="1">Uncharacterized protein</fullName>
    </submittedName>
</protein>
<sequence>MKNLNNYSVTEISLDESYEITGGDGRSGWYYLMYGIGYMAKGFMDNEAHGRRLLASGSPGGAK</sequence>
<dbReference type="EMBL" id="LKTP01000034">
    <property type="protein sequence ID" value="KRG28000.1"/>
    <property type="molecule type" value="Genomic_DNA"/>
</dbReference>
<gene>
    <name evidence="1" type="ORF">APR42_09665</name>
</gene>